<dbReference type="InterPro" id="IPR000182">
    <property type="entry name" value="GNAT_dom"/>
</dbReference>
<keyword evidence="4" id="KW-1185">Reference proteome</keyword>
<evidence type="ECO:0000313" key="3">
    <source>
        <dbReference type="EMBL" id="SFK88996.1"/>
    </source>
</evidence>
<dbReference type="GO" id="GO:0016747">
    <property type="term" value="F:acyltransferase activity, transferring groups other than amino-acyl groups"/>
    <property type="evidence" value="ECO:0007669"/>
    <property type="project" value="InterPro"/>
</dbReference>
<dbReference type="CDD" id="cd04301">
    <property type="entry name" value="NAT_SF"/>
    <property type="match status" value="1"/>
</dbReference>
<evidence type="ECO:0000313" key="5">
    <source>
        <dbReference type="Proteomes" id="UP000183090"/>
    </source>
</evidence>
<reference evidence="3 5" key="3">
    <citation type="submission" date="2016-10" db="EMBL/GenBank/DDBJ databases">
        <authorList>
            <person name="Varghese N."/>
            <person name="Submissions S."/>
        </authorList>
    </citation>
    <scope>NUCLEOTIDE SEQUENCE [LARGE SCALE GENOMIC DNA]</scope>
    <source>
        <strain evidence="3 5">CGMCC 1.6501</strain>
    </source>
</reference>
<dbReference type="Pfam" id="PF00583">
    <property type="entry name" value="Acetyltransf_1"/>
    <property type="match status" value="1"/>
</dbReference>
<dbReference type="GO" id="GO:0005840">
    <property type="term" value="C:ribosome"/>
    <property type="evidence" value="ECO:0007669"/>
    <property type="project" value="UniProtKB-KW"/>
</dbReference>
<organism evidence="3 5">
    <name type="scientific">Salinicoccus halodurans</name>
    <dbReference type="NCBI Taxonomy" id="407035"/>
    <lineage>
        <taxon>Bacteria</taxon>
        <taxon>Bacillati</taxon>
        <taxon>Bacillota</taxon>
        <taxon>Bacilli</taxon>
        <taxon>Bacillales</taxon>
        <taxon>Staphylococcaceae</taxon>
        <taxon>Salinicoccus</taxon>
    </lineage>
</organism>
<dbReference type="InterPro" id="IPR052564">
    <property type="entry name" value="N-acetyltrans/Recomb-assoc"/>
</dbReference>
<dbReference type="SUPFAM" id="SSF55729">
    <property type="entry name" value="Acyl-CoA N-acyltransferases (Nat)"/>
    <property type="match status" value="1"/>
</dbReference>
<dbReference type="PANTHER" id="PTHR43451:SF1">
    <property type="entry name" value="ACETYLTRANSFERASE"/>
    <property type="match status" value="1"/>
</dbReference>
<dbReference type="InterPro" id="IPR016181">
    <property type="entry name" value="Acyl_CoA_acyltransferase"/>
</dbReference>
<dbReference type="Gene3D" id="3.40.630.30">
    <property type="match status" value="1"/>
</dbReference>
<proteinExistence type="predicted"/>
<accession>A0A0F7D4Q3</accession>
<feature type="domain" description="N-acetyltransferase" evidence="1">
    <location>
        <begin position="2"/>
        <end position="158"/>
    </location>
</feature>
<dbReference type="PANTHER" id="PTHR43451">
    <property type="entry name" value="ACETYLTRANSFERASE (GNAT) FAMILY PROTEIN"/>
    <property type="match status" value="1"/>
</dbReference>
<dbReference type="PROSITE" id="PS51186">
    <property type="entry name" value="GNAT"/>
    <property type="match status" value="1"/>
</dbReference>
<evidence type="ECO:0000259" key="1">
    <source>
        <dbReference type="PROSITE" id="PS51186"/>
    </source>
</evidence>
<sequence length="158" mass="18392">MIKSRRFVNEDAKAVSDLVRRTLKETNIKDYSKEYIEDDVKQMDKNFFIERAKFTNCYVFVNENIGEIIGVGSIGSYWGSETESSLFTIFVSPDYQGMGIGKKIMETLESDEYFLRSKRVEIPASITALTFYQKMGYDFKNGVNEVDEEGLYRLEKFR</sequence>
<gene>
    <name evidence="2" type="ORF">AAT16_10785</name>
    <name evidence="3" type="ORF">SAMN05216235_2295</name>
</gene>
<dbReference type="RefSeq" id="WP_046790817.1">
    <property type="nucleotide sequence ID" value="NZ_CP011366.1"/>
</dbReference>
<dbReference type="EMBL" id="FOTB01000005">
    <property type="protein sequence ID" value="SFK88996.1"/>
    <property type="molecule type" value="Genomic_DNA"/>
</dbReference>
<dbReference type="KEGG" id="shv:AAT16_10785"/>
<keyword evidence="3" id="KW-0689">Ribosomal protein</keyword>
<dbReference type="EMBL" id="CP011366">
    <property type="protein sequence ID" value="AKG74635.1"/>
    <property type="molecule type" value="Genomic_DNA"/>
</dbReference>
<dbReference type="Proteomes" id="UP000183090">
    <property type="component" value="Unassembled WGS sequence"/>
</dbReference>
<evidence type="ECO:0000313" key="2">
    <source>
        <dbReference type="EMBL" id="AKG74635.1"/>
    </source>
</evidence>
<evidence type="ECO:0000313" key="4">
    <source>
        <dbReference type="Proteomes" id="UP000034029"/>
    </source>
</evidence>
<keyword evidence="3" id="KW-0687">Ribonucleoprotein</keyword>
<dbReference type="Proteomes" id="UP000034029">
    <property type="component" value="Chromosome"/>
</dbReference>
<reference evidence="2 4" key="1">
    <citation type="journal article" date="2015" name="Int. J. Syst. Evol. Microbiol.">
        <title>Complete genome sequence of Salinicoccus halodurans H3B36, isolated from the Qaidam Basin in China.</title>
        <authorList>
            <person name="Jiang K."/>
            <person name="Xue Y."/>
            <person name="Ma Y."/>
        </authorList>
    </citation>
    <scope>NUCLEOTIDE SEQUENCE [LARGE SCALE GENOMIC DNA]</scope>
    <source>
        <strain evidence="2 4">H3B36</strain>
    </source>
</reference>
<reference evidence="4" key="2">
    <citation type="submission" date="2015-04" db="EMBL/GenBank/DDBJ databases">
        <title>Complete genome sequence of Salinicoccus halodurans strain H3B36, isolated from the Qaidam basin of China.</title>
        <authorList>
            <person name="Ma Y."/>
            <person name="Jiang K."/>
            <person name="Xue Y."/>
        </authorList>
    </citation>
    <scope>NUCLEOTIDE SEQUENCE [LARGE SCALE GENOMIC DNA]</scope>
    <source>
        <strain evidence="4">H3B36</strain>
    </source>
</reference>
<protein>
    <submittedName>
        <fullName evidence="2">GNAT family acetyltransferase</fullName>
    </submittedName>
    <submittedName>
        <fullName evidence="3">Ribosomal protein S18 acetylase RimI</fullName>
    </submittedName>
</protein>
<dbReference type="AlphaFoldDB" id="A0A0F7D4Q3"/>
<name>A0A0F7D4Q3_9STAP</name>